<feature type="transmembrane region" description="Helical" evidence="5">
    <location>
        <begin position="21"/>
        <end position="40"/>
    </location>
</feature>
<proteinExistence type="predicted"/>
<keyword evidence="4 5" id="KW-0472">Membrane</keyword>
<sequence length="131" mass="14708">MMCTLGVFGIIEFGQLSEIFVCIYMILFAFLLFSYELVWWTNNAKLNKNLRVNFGFMYGIRGRAAYLIFAAFLVIGLKADVRAAFLRYLTGGCYLGTGVIMLFLHYSKPDLLGVYEASTAGFGHDDINSPV</sequence>
<keyword evidence="7" id="KW-1185">Reference proteome</keyword>
<reference evidence="6 7" key="1">
    <citation type="submission" date="2024-10" db="EMBL/GenBank/DDBJ databases">
        <title>Updated reference genomes for cyclostephanoid diatoms.</title>
        <authorList>
            <person name="Roberts W.R."/>
            <person name="Alverson A.J."/>
        </authorList>
    </citation>
    <scope>NUCLEOTIDE SEQUENCE [LARGE SCALE GENOMIC DNA]</scope>
    <source>
        <strain evidence="6 7">AJA232-27</strain>
    </source>
</reference>
<comment type="subcellular location">
    <subcellularLocation>
        <location evidence="1">Membrane</location>
        <topology evidence="1">Multi-pass membrane protein</topology>
    </subcellularLocation>
</comment>
<feature type="transmembrane region" description="Helical" evidence="5">
    <location>
        <begin position="84"/>
        <end position="106"/>
    </location>
</feature>
<evidence type="ECO:0000256" key="5">
    <source>
        <dbReference type="SAM" id="Phobius"/>
    </source>
</evidence>
<dbReference type="PANTHER" id="PTHR38894:SF1">
    <property type="entry name" value="TRANSMEMBRANE PROTEIN"/>
    <property type="match status" value="1"/>
</dbReference>
<evidence type="ECO:0000256" key="1">
    <source>
        <dbReference type="ARBA" id="ARBA00004141"/>
    </source>
</evidence>
<evidence type="ECO:0000256" key="2">
    <source>
        <dbReference type="ARBA" id="ARBA00022692"/>
    </source>
</evidence>
<accession>A0ABD3MD07</accession>
<name>A0ABD3MD07_9STRA</name>
<dbReference type="GO" id="GO:0016020">
    <property type="term" value="C:membrane"/>
    <property type="evidence" value="ECO:0007669"/>
    <property type="project" value="UniProtKB-SubCell"/>
</dbReference>
<gene>
    <name evidence="6" type="ORF">ACHAWU_009049</name>
</gene>
<dbReference type="Proteomes" id="UP001530293">
    <property type="component" value="Unassembled WGS sequence"/>
</dbReference>
<feature type="transmembrane region" description="Helical" evidence="5">
    <location>
        <begin position="60"/>
        <end position="77"/>
    </location>
</feature>
<dbReference type="AlphaFoldDB" id="A0ABD3MD07"/>
<evidence type="ECO:0000256" key="4">
    <source>
        <dbReference type="ARBA" id="ARBA00023136"/>
    </source>
</evidence>
<dbReference type="Pfam" id="PF08507">
    <property type="entry name" value="COPI_assoc"/>
    <property type="match status" value="1"/>
</dbReference>
<keyword evidence="2 5" id="KW-0812">Transmembrane</keyword>
<dbReference type="InterPro" id="IPR013714">
    <property type="entry name" value="Golgi_TVP15"/>
</dbReference>
<dbReference type="PANTHER" id="PTHR38894">
    <property type="entry name" value="TRANSMEMBRANE PROTEIN"/>
    <property type="match status" value="1"/>
</dbReference>
<keyword evidence="3 5" id="KW-1133">Transmembrane helix</keyword>
<evidence type="ECO:0000313" key="6">
    <source>
        <dbReference type="EMBL" id="KAL3761884.1"/>
    </source>
</evidence>
<protein>
    <submittedName>
        <fullName evidence="6">Uncharacterized protein</fullName>
    </submittedName>
</protein>
<organism evidence="6 7">
    <name type="scientific">Discostella pseudostelligera</name>
    <dbReference type="NCBI Taxonomy" id="259834"/>
    <lineage>
        <taxon>Eukaryota</taxon>
        <taxon>Sar</taxon>
        <taxon>Stramenopiles</taxon>
        <taxon>Ochrophyta</taxon>
        <taxon>Bacillariophyta</taxon>
        <taxon>Coscinodiscophyceae</taxon>
        <taxon>Thalassiosirophycidae</taxon>
        <taxon>Stephanodiscales</taxon>
        <taxon>Stephanodiscaceae</taxon>
        <taxon>Discostella</taxon>
    </lineage>
</organism>
<evidence type="ECO:0000256" key="3">
    <source>
        <dbReference type="ARBA" id="ARBA00022989"/>
    </source>
</evidence>
<comment type="caution">
    <text evidence="6">The sequence shown here is derived from an EMBL/GenBank/DDBJ whole genome shotgun (WGS) entry which is preliminary data.</text>
</comment>
<evidence type="ECO:0000313" key="7">
    <source>
        <dbReference type="Proteomes" id="UP001530293"/>
    </source>
</evidence>
<dbReference type="EMBL" id="JALLBG020000146">
    <property type="protein sequence ID" value="KAL3761884.1"/>
    <property type="molecule type" value="Genomic_DNA"/>
</dbReference>